<gene>
    <name evidence="1" type="ORF">FCN18_05345</name>
</gene>
<keyword evidence="2" id="KW-1185">Reference proteome</keyword>
<name>A0ABY2S9U6_9PSEU</name>
<sequence>MVTGQEHARHTAALSRLVLSGWRGTPVGDPTEPAALVYVHERGGVSDAVVVQGCDEAVATREVLGRTVRAVDGPAAEVVHEVLSW</sequence>
<reference evidence="1 2" key="1">
    <citation type="journal article" date="2015" name="Antonie Van Leeuwenhoek">
        <title>Prauserella endophytica sp. nov., an endophytic actinobacterium isolated from Tamarix taklamakanensis.</title>
        <authorList>
            <person name="Liu J.M."/>
            <person name="Habden X."/>
            <person name="Guo L."/>
            <person name="Tuo L."/>
            <person name="Jiang Z.K."/>
            <person name="Liu S.W."/>
            <person name="Liu X.F."/>
            <person name="Chen L."/>
            <person name="Li R.F."/>
            <person name="Zhang Y.Q."/>
            <person name="Sun C.H."/>
        </authorList>
    </citation>
    <scope>NUCLEOTIDE SEQUENCE [LARGE SCALE GENOMIC DNA]</scope>
    <source>
        <strain evidence="1 2">CGMCC 4.7182</strain>
    </source>
</reference>
<proteinExistence type="predicted"/>
<dbReference type="RefSeq" id="WP_137093588.1">
    <property type="nucleotide sequence ID" value="NZ_SWMS01000002.1"/>
</dbReference>
<evidence type="ECO:0000313" key="1">
    <source>
        <dbReference type="EMBL" id="TKG72665.1"/>
    </source>
</evidence>
<protein>
    <submittedName>
        <fullName evidence="1">Uncharacterized protein</fullName>
    </submittedName>
</protein>
<evidence type="ECO:0000313" key="2">
    <source>
        <dbReference type="Proteomes" id="UP000309992"/>
    </source>
</evidence>
<organism evidence="1 2">
    <name type="scientific">Prauserella endophytica</name>
    <dbReference type="NCBI Taxonomy" id="1592324"/>
    <lineage>
        <taxon>Bacteria</taxon>
        <taxon>Bacillati</taxon>
        <taxon>Actinomycetota</taxon>
        <taxon>Actinomycetes</taxon>
        <taxon>Pseudonocardiales</taxon>
        <taxon>Pseudonocardiaceae</taxon>
        <taxon>Prauserella</taxon>
        <taxon>Prauserella coralliicola group</taxon>
    </lineage>
</organism>
<dbReference type="Proteomes" id="UP000309992">
    <property type="component" value="Unassembled WGS sequence"/>
</dbReference>
<dbReference type="EMBL" id="SWMS01000002">
    <property type="protein sequence ID" value="TKG72665.1"/>
    <property type="molecule type" value="Genomic_DNA"/>
</dbReference>
<comment type="caution">
    <text evidence="1">The sequence shown here is derived from an EMBL/GenBank/DDBJ whole genome shotgun (WGS) entry which is preliminary data.</text>
</comment>
<accession>A0ABY2S9U6</accession>